<evidence type="ECO:0000313" key="2">
    <source>
        <dbReference type="EMBL" id="PNC54617.1"/>
    </source>
</evidence>
<reference evidence="2 3" key="1">
    <citation type="journal article" date="2017" name="BMC Genomics">
        <title>Genome sequencing of 39 Akkermansia muciniphila isolates reveals its population structure, genomic and functional diverisity, and global distribution in mammalian gut microbiotas.</title>
        <authorList>
            <person name="Guo X."/>
            <person name="Li S."/>
            <person name="Zhang J."/>
            <person name="Wu F."/>
            <person name="Li X."/>
            <person name="Wu D."/>
            <person name="Zhang M."/>
            <person name="Ou Z."/>
            <person name="Jie Z."/>
            <person name="Yan Q."/>
            <person name="Li P."/>
            <person name="Yi J."/>
            <person name="Peng Y."/>
        </authorList>
    </citation>
    <scope>NUCLEOTIDE SEQUENCE [LARGE SCALE GENOMIC DNA]</scope>
    <source>
        <strain evidence="2 3">GP43</strain>
    </source>
</reference>
<accession>A0AAP8NK93</accession>
<dbReference type="EMBL" id="PJKN01000005">
    <property type="protein sequence ID" value="PNC54617.1"/>
    <property type="molecule type" value="Genomic_DNA"/>
</dbReference>
<sequence>MTSRHQGFIHIVAQQVGGRTTQGPGQKQDFRVDDTPRPQFYLDEGFSNKLPTQPLTSPGKIMLSPFFSSAVFADGIADDIELSLHVMKVLQYQDHFQ</sequence>
<protein>
    <submittedName>
        <fullName evidence="2">Uncharacterized protein</fullName>
    </submittedName>
</protein>
<dbReference type="Proteomes" id="UP000235914">
    <property type="component" value="Unassembled WGS sequence"/>
</dbReference>
<evidence type="ECO:0000313" key="3">
    <source>
        <dbReference type="Proteomes" id="UP000235914"/>
    </source>
</evidence>
<name>A0AAP8NK93_9BACT</name>
<feature type="region of interest" description="Disordered" evidence="1">
    <location>
        <begin position="13"/>
        <end position="34"/>
    </location>
</feature>
<evidence type="ECO:0000256" key="1">
    <source>
        <dbReference type="SAM" id="MobiDB-lite"/>
    </source>
</evidence>
<proteinExistence type="predicted"/>
<organism evidence="2 3">
    <name type="scientific">Akkermansia muciniphila</name>
    <dbReference type="NCBI Taxonomy" id="239935"/>
    <lineage>
        <taxon>Bacteria</taxon>
        <taxon>Pseudomonadati</taxon>
        <taxon>Verrucomicrobiota</taxon>
        <taxon>Verrucomicrobiia</taxon>
        <taxon>Verrucomicrobiales</taxon>
        <taxon>Akkermansiaceae</taxon>
        <taxon>Akkermansia</taxon>
    </lineage>
</organism>
<dbReference type="AlphaFoldDB" id="A0AAP8NK93"/>
<gene>
    <name evidence="2" type="ORF">CXU09_08695</name>
</gene>
<comment type="caution">
    <text evidence="2">The sequence shown here is derived from an EMBL/GenBank/DDBJ whole genome shotgun (WGS) entry which is preliminary data.</text>
</comment>